<evidence type="ECO:0000313" key="2">
    <source>
        <dbReference type="EMBL" id="TRM61059.1"/>
    </source>
</evidence>
<organism evidence="2 3">
    <name type="scientific">Schizophyllum amplum</name>
    <dbReference type="NCBI Taxonomy" id="97359"/>
    <lineage>
        <taxon>Eukaryota</taxon>
        <taxon>Fungi</taxon>
        <taxon>Dikarya</taxon>
        <taxon>Basidiomycota</taxon>
        <taxon>Agaricomycotina</taxon>
        <taxon>Agaricomycetes</taxon>
        <taxon>Agaricomycetidae</taxon>
        <taxon>Agaricales</taxon>
        <taxon>Schizophyllaceae</taxon>
        <taxon>Schizophyllum</taxon>
    </lineage>
</organism>
<feature type="compositionally biased region" description="Acidic residues" evidence="1">
    <location>
        <begin position="76"/>
        <end position="107"/>
    </location>
</feature>
<reference evidence="2 3" key="1">
    <citation type="journal article" date="2019" name="New Phytol.">
        <title>Comparative genomics reveals unique wood-decay strategies and fruiting body development in the Schizophyllaceae.</title>
        <authorList>
            <person name="Almasi E."/>
            <person name="Sahu N."/>
            <person name="Krizsan K."/>
            <person name="Balint B."/>
            <person name="Kovacs G.M."/>
            <person name="Kiss B."/>
            <person name="Cseklye J."/>
            <person name="Drula E."/>
            <person name="Henrissat B."/>
            <person name="Nagy I."/>
            <person name="Chovatia M."/>
            <person name="Adam C."/>
            <person name="LaButti K."/>
            <person name="Lipzen A."/>
            <person name="Riley R."/>
            <person name="Grigoriev I.V."/>
            <person name="Nagy L.G."/>
        </authorList>
    </citation>
    <scope>NUCLEOTIDE SEQUENCE [LARGE SCALE GENOMIC DNA]</scope>
    <source>
        <strain evidence="2 3">NL-1724</strain>
    </source>
</reference>
<evidence type="ECO:0000313" key="3">
    <source>
        <dbReference type="Proteomes" id="UP000320762"/>
    </source>
</evidence>
<dbReference type="OrthoDB" id="3341212at2759"/>
<dbReference type="PANTHER" id="PTHR35711:SF1">
    <property type="entry name" value="ECTODERMAL, ISOFORM F"/>
    <property type="match status" value="1"/>
</dbReference>
<keyword evidence="3" id="KW-1185">Reference proteome</keyword>
<dbReference type="SUPFAM" id="SSF52047">
    <property type="entry name" value="RNI-like"/>
    <property type="match status" value="1"/>
</dbReference>
<dbReference type="STRING" id="97359.A0A550C8F2"/>
<dbReference type="Gene3D" id="3.80.10.10">
    <property type="entry name" value="Ribonuclease Inhibitor"/>
    <property type="match status" value="1"/>
</dbReference>
<proteinExistence type="predicted"/>
<dbReference type="Proteomes" id="UP000320762">
    <property type="component" value="Unassembled WGS sequence"/>
</dbReference>
<dbReference type="EMBL" id="VDMD01000018">
    <property type="protein sequence ID" value="TRM61059.1"/>
    <property type="molecule type" value="Genomic_DNA"/>
</dbReference>
<feature type="compositionally biased region" description="Acidic residues" evidence="1">
    <location>
        <begin position="131"/>
        <end position="145"/>
    </location>
</feature>
<dbReference type="AlphaFoldDB" id="A0A550C8F2"/>
<gene>
    <name evidence="2" type="ORF">BD626DRAFT_538342</name>
</gene>
<name>A0A550C8F2_9AGAR</name>
<feature type="compositionally biased region" description="Basic and acidic residues" evidence="1">
    <location>
        <begin position="118"/>
        <end position="130"/>
    </location>
</feature>
<dbReference type="InterPro" id="IPR032675">
    <property type="entry name" value="LRR_dom_sf"/>
</dbReference>
<dbReference type="PANTHER" id="PTHR35711">
    <property type="entry name" value="EXPRESSED PROTEIN"/>
    <property type="match status" value="1"/>
</dbReference>
<comment type="caution">
    <text evidence="2">The sequence shown here is derived from an EMBL/GenBank/DDBJ whole genome shotgun (WGS) entry which is preliminary data.</text>
</comment>
<accession>A0A550C8F2</accession>
<feature type="region of interest" description="Disordered" evidence="1">
    <location>
        <begin position="73"/>
        <end position="146"/>
    </location>
</feature>
<sequence>MADEEFSQMLAVDMAERLAKTMKENPAMSQADALARVHRDMLRNNPFVPPEGCPVNVLPNELLAYIFSTGVKLQQEEDEAESDDEEDDNEELLMQDDGDDEWEDEDDRPSRSKTKKPAQKDDKKEEKEGDASTDEEEEDEDDEEGLVMPFQVLVSHVCQRWRTVALDTPDLWTVVYFAEPAPFEKSRAYVERSKNRPLDIILNLNNHEHSDDEDAIDGDAVAEIGQDIGVIIRPRDSADPEAEDATTYPCPSNTSKDEVKQILDVIIPHIERWRHFELETDSYDYIYDLLGRLSRAPAAPELEVFQIYHYENCEDYDTFRPAELGTPFCIFGGSAPKLEMLALWGVHINWEECVSMFAGLKDLELAYHATDVRPSFETFIEMISTSPNLKTLALSLSGPSGEPEKWPTDVVELPSVLELIISDHDKAFISQLMHILSFPNVKHLVVDGNNEDFTEFALQLAAPMPNCSHSILAGLETLKIGGLPCDENAAEVVLSQLGGLREFKIKCPDGPDETEGIFFQLLQRPRTGAAQGEESKGAFFCPRLEKLATQGIDGHAMKNLVQARRAAGVPLKHVSFSDDDDVDILDETWLRENVETLDFYEPSDDDSEYTDDEEASDVEMVGDEILTLPHGVVVHLS</sequence>
<protein>
    <submittedName>
        <fullName evidence="2">Uncharacterized protein</fullName>
    </submittedName>
</protein>
<evidence type="ECO:0000256" key="1">
    <source>
        <dbReference type="SAM" id="MobiDB-lite"/>
    </source>
</evidence>